<protein>
    <submittedName>
        <fullName evidence="1">Uncharacterized protein</fullName>
    </submittedName>
</protein>
<accession>A0A4S2KYL5</accession>
<evidence type="ECO:0000313" key="1">
    <source>
        <dbReference type="EMBL" id="TGZ55412.1"/>
    </source>
</evidence>
<dbReference type="AlphaFoldDB" id="A0A4S2KYL5"/>
<comment type="caution">
    <text evidence="1">The sequence shown here is derived from an EMBL/GenBank/DDBJ whole genome shotgun (WGS) entry which is preliminary data.</text>
</comment>
<organism evidence="1 2">
    <name type="scientific">Temnothorax longispinosus</name>
    <dbReference type="NCBI Taxonomy" id="300112"/>
    <lineage>
        <taxon>Eukaryota</taxon>
        <taxon>Metazoa</taxon>
        <taxon>Ecdysozoa</taxon>
        <taxon>Arthropoda</taxon>
        <taxon>Hexapoda</taxon>
        <taxon>Insecta</taxon>
        <taxon>Pterygota</taxon>
        <taxon>Neoptera</taxon>
        <taxon>Endopterygota</taxon>
        <taxon>Hymenoptera</taxon>
        <taxon>Apocrita</taxon>
        <taxon>Aculeata</taxon>
        <taxon>Formicoidea</taxon>
        <taxon>Formicidae</taxon>
        <taxon>Myrmicinae</taxon>
        <taxon>Temnothorax</taxon>
    </lineage>
</organism>
<reference evidence="1 2" key="1">
    <citation type="journal article" date="2019" name="Philos. Trans. R. Soc. Lond., B, Biol. Sci.">
        <title>Ant behaviour and brain gene expression of defending hosts depend on the ecological success of the intruding social parasite.</title>
        <authorList>
            <person name="Kaur R."/>
            <person name="Stoldt M."/>
            <person name="Jongepier E."/>
            <person name="Feldmeyer B."/>
            <person name="Menzel F."/>
            <person name="Bornberg-Bauer E."/>
            <person name="Foitzik S."/>
        </authorList>
    </citation>
    <scope>NUCLEOTIDE SEQUENCE [LARGE SCALE GENOMIC DNA]</scope>
    <source>
        <tissue evidence="1">Whole body</tissue>
    </source>
</reference>
<sequence length="134" mass="15400">MWKRHCLDLQRLQPRVGGADAMDGGSIFKHGCSLSISDFARRPRYEPISIEPMRRRCDGVAKSLRVFLISELAVGVLIRWVVSLPRVDDDDEAMFREVSLPKLPADRFARITFFVKYEITYRNFCGGRGGLRHE</sequence>
<dbReference type="EMBL" id="QBLH01000464">
    <property type="protein sequence ID" value="TGZ55412.1"/>
    <property type="molecule type" value="Genomic_DNA"/>
</dbReference>
<proteinExistence type="predicted"/>
<evidence type="ECO:0000313" key="2">
    <source>
        <dbReference type="Proteomes" id="UP000310200"/>
    </source>
</evidence>
<name>A0A4S2KYL5_9HYME</name>
<dbReference type="Proteomes" id="UP000310200">
    <property type="component" value="Unassembled WGS sequence"/>
</dbReference>
<gene>
    <name evidence="1" type="ORF">DBV15_08580</name>
</gene>
<keyword evidence="2" id="KW-1185">Reference proteome</keyword>